<evidence type="ECO:0008006" key="5">
    <source>
        <dbReference type="Google" id="ProtNLM"/>
    </source>
</evidence>
<evidence type="ECO:0000313" key="2">
    <source>
        <dbReference type="EMBL" id="UOO78389.1"/>
    </source>
</evidence>
<organism evidence="2 4">
    <name type="scientific">Uruburuella suis</name>
    <dbReference type="NCBI Taxonomy" id="252130"/>
    <lineage>
        <taxon>Bacteria</taxon>
        <taxon>Pseudomonadati</taxon>
        <taxon>Pseudomonadota</taxon>
        <taxon>Betaproteobacteria</taxon>
        <taxon>Neisseriales</taxon>
        <taxon>Neisseriaceae</taxon>
        <taxon>Uruburuella</taxon>
    </lineage>
</organism>
<keyword evidence="3" id="KW-1185">Reference proteome</keyword>
<dbReference type="KEGG" id="usu:LVJ78_06580"/>
<dbReference type="RefSeq" id="WP_132952192.1">
    <property type="nucleotide sequence ID" value="NZ_CP091507.1"/>
</dbReference>
<protein>
    <recommendedName>
        <fullName evidence="5">DUF1444 family protein</fullName>
    </recommendedName>
</protein>
<proteinExistence type="predicted"/>
<evidence type="ECO:0000313" key="4">
    <source>
        <dbReference type="Proteomes" id="UP000829756"/>
    </source>
</evidence>
<evidence type="ECO:0000313" key="1">
    <source>
        <dbReference type="EMBL" id="TCP10495.1"/>
    </source>
</evidence>
<dbReference type="Proteomes" id="UP000829756">
    <property type="component" value="Chromosome"/>
</dbReference>
<dbReference type="Proteomes" id="UP000294721">
    <property type="component" value="Unassembled WGS sequence"/>
</dbReference>
<dbReference type="EMBL" id="SLXE01000001">
    <property type="protein sequence ID" value="TCP10495.1"/>
    <property type="molecule type" value="Genomic_DNA"/>
</dbReference>
<dbReference type="AlphaFoldDB" id="A0AAE9KFZ8"/>
<reference evidence="2" key="2">
    <citation type="submission" date="2021-12" db="EMBL/GenBank/DDBJ databases">
        <authorList>
            <person name="Veyrier F.J."/>
        </authorList>
    </citation>
    <scope>NUCLEOTIDE SEQUENCE</scope>
    <source>
        <strain evidence="2">1258/02</strain>
    </source>
</reference>
<sequence length="277" mass="30471">MSFFKKWLGNPTELKSHAEIAAMLHQAVQDAGMDCGVPELGATANDTYLPLASGRVAVGHFYRLYAQAPEQLDALVAEFVRLNAAAPPPLPLQAEQVMPMVRNVAWLQDLYQTLSEAGEAENWRKHVLAVRLEGDLLLTFVQDNGDKIRTLGEADLHALNLADMSALYELALDNLLRRAEQKIDIKGGNGRYRVRLDGVFDAALITLADALAEQMQFRGHPVFALPSRNELFVGDSADVEVMAQLQALAAKRYAAAAFNISRKLYVLENDGLAEWGV</sequence>
<dbReference type="EMBL" id="CP091507">
    <property type="protein sequence ID" value="UOO78389.1"/>
    <property type="molecule type" value="Genomic_DNA"/>
</dbReference>
<evidence type="ECO:0000313" key="3">
    <source>
        <dbReference type="Proteomes" id="UP000294721"/>
    </source>
</evidence>
<accession>A0AAE9KFZ8</accession>
<reference evidence="2" key="3">
    <citation type="journal article" date="2022" name="Res Sq">
        <title>Evolution of multicellular longitudinally dividing oral cavity symbionts (Neisseriaceae).</title>
        <authorList>
            <person name="Nyongesa S."/>
            <person name="Weber P."/>
            <person name="Bernet E."/>
            <person name="Pullido F."/>
            <person name="Nieckarz M."/>
            <person name="Delaby M."/>
            <person name="Nieves C."/>
            <person name="Viehboeck T."/>
            <person name="Krause N."/>
            <person name="Rivera-Millot A."/>
            <person name="Nakamura A."/>
            <person name="Vischer N."/>
            <person name="VanNieuwenhze M."/>
            <person name="Brun Y."/>
            <person name="Cava F."/>
            <person name="Bulgheresi S."/>
            <person name="Veyrier F."/>
        </authorList>
    </citation>
    <scope>NUCLEOTIDE SEQUENCE</scope>
    <source>
        <strain evidence="2">1258/02</strain>
    </source>
</reference>
<name>A0AAE9KFZ8_9NEIS</name>
<reference evidence="1 3" key="1">
    <citation type="submission" date="2019-03" db="EMBL/GenBank/DDBJ databases">
        <title>Genomic Encyclopedia of Type Strains, Phase IV (KMG-IV): sequencing the most valuable type-strain genomes for metagenomic binning, comparative biology and taxonomic classification.</title>
        <authorList>
            <person name="Goeker M."/>
        </authorList>
    </citation>
    <scope>NUCLEOTIDE SEQUENCE [LARGE SCALE GENOMIC DNA]</scope>
    <source>
        <strain evidence="1 3">DSM 17474</strain>
    </source>
</reference>
<gene>
    <name evidence="1" type="ORF">EV680_101160</name>
    <name evidence="2" type="ORF">LVJ78_06580</name>
</gene>